<evidence type="ECO:0000313" key="6">
    <source>
        <dbReference type="EMBL" id="ENO17008.1"/>
    </source>
</evidence>
<dbReference type="Pfam" id="PF04357">
    <property type="entry name" value="TamB"/>
    <property type="match status" value="1"/>
</dbReference>
<evidence type="ECO:0000256" key="2">
    <source>
        <dbReference type="ARBA" id="ARBA00022692"/>
    </source>
</evidence>
<dbReference type="GO" id="GO:0005886">
    <property type="term" value="C:plasma membrane"/>
    <property type="evidence" value="ECO:0007669"/>
    <property type="project" value="InterPro"/>
</dbReference>
<dbReference type="Proteomes" id="UP000013165">
    <property type="component" value="Unassembled WGS sequence"/>
</dbReference>
<keyword evidence="3" id="KW-1133">Transmembrane helix</keyword>
<evidence type="ECO:0000313" key="7">
    <source>
        <dbReference type="Proteomes" id="UP000013165"/>
    </source>
</evidence>
<dbReference type="GO" id="GO:0009306">
    <property type="term" value="P:protein secretion"/>
    <property type="evidence" value="ECO:0007669"/>
    <property type="project" value="InterPro"/>
</dbReference>
<evidence type="ECO:0000259" key="5">
    <source>
        <dbReference type="Pfam" id="PF04357"/>
    </source>
</evidence>
<name>N6X790_9GAMM</name>
<keyword evidence="2" id="KW-0812">Transmembrane</keyword>
<dbReference type="HOGENOM" id="CLU_002338_0_0_6"/>
<gene>
    <name evidence="6" type="ORF">J057_01174</name>
</gene>
<evidence type="ECO:0000256" key="4">
    <source>
        <dbReference type="ARBA" id="ARBA00023136"/>
    </source>
</evidence>
<accession>N6X790</accession>
<dbReference type="AlphaFoldDB" id="N6X790"/>
<dbReference type="STRING" id="626887.J057_01174"/>
<dbReference type="EMBL" id="APLQ01000007">
    <property type="protein sequence ID" value="ENO17008.1"/>
    <property type="molecule type" value="Genomic_DNA"/>
</dbReference>
<organism evidence="6 7">
    <name type="scientific">Marinobacter nanhaiticus D15-8W</name>
    <dbReference type="NCBI Taxonomy" id="626887"/>
    <lineage>
        <taxon>Bacteria</taxon>
        <taxon>Pseudomonadati</taxon>
        <taxon>Pseudomonadota</taxon>
        <taxon>Gammaproteobacteria</taxon>
        <taxon>Pseudomonadales</taxon>
        <taxon>Marinobacteraceae</taxon>
        <taxon>Marinobacter</taxon>
    </lineage>
</organism>
<sequence length="1227" mass="131398">MKRVLLWTLGGFFALVLLLLLAVYLVLRSETGTAWLIDQVPGLTVTGDQGSVLNRWQAQSVRWQGYGVTAELDEVFLEWSPSCLLKGLLCIDQLLAEEINIALAPGEEQPAESEPFKLPEINLPVGLSVGDVRLGPLNLNNGNIWRSFTLSVEASGAAWQIENLNVVTDTVEATAKGRLETRGDWPLDVDVTLDLPAPEPGADWTLALNLAGSARDLRLQGTSNGYLDARLSGSVEPFEAGIPASVKLNSDRFVPLASLPSTLTLNEWALALEGNLERGFNLDTQASLPGTTGPVALDLQGRVYTDRARNIRLQLTGPEHGGESPQVVKLTGQVRWLDTLAASGDLQLDGFPWYSLLPDMAAPPVELQKLSANFSYEDESYEAHLEGNAQGPAGPTRFALDAAGDMARVTVSNLEVGTGAGGVTGQAQVDYADILAWDADLQLNQLNPGYWVPALDGSLSGKITSEGSLPASGPDLNADWSLTGQWQSKALETEGQVESADSAWVLAPFKLRVGDNRVTASGQWAEQLQAEFQLAMPRLDQLWPGLAGRLNGKGNVSGTLEAPAGQVQLDGAGVAWQDFVIDQLRLQASVREGERVASELNAQGVRAGEQLIGDADVTLNGTRDSHRLTLDLDNPEVDVQLALEGGLNDIWSGALVSGRVASADQAWTLDQPAALAYTGAGRLTLGAHCWRWQDSSLCADDQVLLPNQQIAYRLDDFPISALAALLPDNVRWDASVDGEIDLTIDQAGPRGRIALDAGPGQLSVRQADEWQSIAYNVLTAEIGLQPNEATLALDFSGDQLGRLDVDLSVDPTGATRELQGTYALSGLQLAVIEPFAGLESISGTVSGKGELSGPLMNPEVHGVLSLNNGQVLDPTIPMPLEDIDADIEFNGRQANIDGTVRPNDRSQALLDGQVDWSGQKPSFVLNLKGERLPLLYEPYAQLEMSPDLKVSFKDQALSVTGRIAVPRGQIEVRELPAQAVSVSDDEVIVGEEKEAAPGPSLSMDVTVVVGEDKVTFEGFGVTGNLKGELRIGNNLDTRGTLQLVDGSYEAYGQELEIRRARLLFVGPISQPYIDIEAVRRVDNVVAGIRLSGPAEEPEAEVFSEPSMPQQEALSYVILGRPLRSSGDQGQVGQAALSLGLAQTNELTRGIGEQFGIKDLTLEAEGSGETASVVASGYITDDLSVRYGVGVFEPITTVALRYDLGRYFYLEAASGLAASLDLFYTRDF</sequence>
<feature type="domain" description="Translocation and assembly module TamB C-terminal" evidence="5">
    <location>
        <begin position="905"/>
        <end position="1227"/>
    </location>
</feature>
<comment type="caution">
    <text evidence="6">The sequence shown here is derived from an EMBL/GenBank/DDBJ whole genome shotgun (WGS) entry which is preliminary data.</text>
</comment>
<proteinExistence type="predicted"/>
<dbReference type="GO" id="GO:0097347">
    <property type="term" value="C:TAM protein secretion complex"/>
    <property type="evidence" value="ECO:0007669"/>
    <property type="project" value="TreeGrafter"/>
</dbReference>
<evidence type="ECO:0000256" key="3">
    <source>
        <dbReference type="ARBA" id="ARBA00022989"/>
    </source>
</evidence>
<dbReference type="PATRIC" id="fig|626887.3.peg.215"/>
<dbReference type="OrthoDB" id="5555605at2"/>
<dbReference type="RefSeq" id="WP_004582781.1">
    <property type="nucleotide sequence ID" value="NZ_AP028878.1"/>
</dbReference>
<evidence type="ECO:0000256" key="1">
    <source>
        <dbReference type="ARBA" id="ARBA00004167"/>
    </source>
</evidence>
<dbReference type="PANTHER" id="PTHR36985:SF1">
    <property type="entry name" value="TRANSLOCATION AND ASSEMBLY MODULE SUBUNIT TAMB"/>
    <property type="match status" value="1"/>
</dbReference>
<dbReference type="eggNOG" id="COG2911">
    <property type="taxonomic scope" value="Bacteria"/>
</dbReference>
<keyword evidence="7" id="KW-1185">Reference proteome</keyword>
<comment type="subcellular location">
    <subcellularLocation>
        <location evidence="1">Membrane</location>
        <topology evidence="1">Single-pass membrane protein</topology>
    </subcellularLocation>
</comment>
<reference evidence="6 7" key="1">
    <citation type="journal article" date="2013" name="Genome Announc.">
        <title>Genome Sequence of the Polycyclic Aromatic Hydrocarbon-Degrading Bacterium Strain Marinobacter nanhaiticus D15-8WT.</title>
        <authorList>
            <person name="Cui Z."/>
            <person name="Gao W."/>
            <person name="Li Q."/>
            <person name="Xu G."/>
            <person name="Zheng L."/>
        </authorList>
    </citation>
    <scope>NUCLEOTIDE SEQUENCE [LARGE SCALE GENOMIC DNA]</scope>
    <source>
        <strain evidence="6 7">D15-8W</strain>
    </source>
</reference>
<protein>
    <submittedName>
        <fullName evidence="6">Translocation/assembly module TamB</fullName>
    </submittedName>
</protein>
<dbReference type="InterPro" id="IPR007452">
    <property type="entry name" value="TamB_C"/>
</dbReference>
<keyword evidence="4" id="KW-0472">Membrane</keyword>
<dbReference type="PANTHER" id="PTHR36985">
    <property type="entry name" value="TRANSLOCATION AND ASSEMBLY MODULE SUBUNIT TAMB"/>
    <property type="match status" value="1"/>
</dbReference>